<proteinExistence type="predicted"/>
<dbReference type="Proteomes" id="UP000268285">
    <property type="component" value="Unassembled WGS sequence"/>
</dbReference>
<gene>
    <name evidence="1" type="ORF">LAUMK142_01247</name>
</gene>
<protein>
    <submittedName>
        <fullName evidence="1">Uncharacterized protein</fullName>
    </submittedName>
</protein>
<organism evidence="1 2">
    <name type="scientific">Mycobacterium pseudokansasii</name>
    <dbReference type="NCBI Taxonomy" id="2341080"/>
    <lineage>
        <taxon>Bacteria</taxon>
        <taxon>Bacillati</taxon>
        <taxon>Actinomycetota</taxon>
        <taxon>Actinomycetes</taxon>
        <taxon>Mycobacteriales</taxon>
        <taxon>Mycobacteriaceae</taxon>
        <taxon>Mycobacterium</taxon>
    </lineage>
</organism>
<evidence type="ECO:0000313" key="1">
    <source>
        <dbReference type="EMBL" id="VBA48290.1"/>
    </source>
</evidence>
<dbReference type="AlphaFoldDB" id="A0A498QNS0"/>
<keyword evidence="2" id="KW-1185">Reference proteome</keyword>
<sequence length="38" mass="4108">MLPIIARFGLFSEYYSAAAGVALVPKSSQASPLRWPIV</sequence>
<evidence type="ECO:0000313" key="2">
    <source>
        <dbReference type="Proteomes" id="UP000268285"/>
    </source>
</evidence>
<reference evidence="1 2" key="1">
    <citation type="submission" date="2018-09" db="EMBL/GenBank/DDBJ databases">
        <authorList>
            <person name="Tagini F."/>
        </authorList>
    </citation>
    <scope>NUCLEOTIDE SEQUENCE [LARGE SCALE GENOMIC DNA]</scope>
    <source>
        <strain evidence="1 2">MK142</strain>
    </source>
</reference>
<name>A0A498QNS0_9MYCO</name>
<accession>A0A498QNS0</accession>
<dbReference type="EMBL" id="UPHU01000001">
    <property type="protein sequence ID" value="VBA48290.1"/>
    <property type="molecule type" value="Genomic_DNA"/>
</dbReference>